<evidence type="ECO:0000256" key="2">
    <source>
        <dbReference type="ARBA" id="ARBA00023015"/>
    </source>
</evidence>
<dbReference type="InterPro" id="IPR023120">
    <property type="entry name" value="WHTH_transcript_rep_HrcA_IDD"/>
</dbReference>
<evidence type="ECO:0000256" key="5">
    <source>
        <dbReference type="HAMAP-Rule" id="MF_00081"/>
    </source>
</evidence>
<comment type="function">
    <text evidence="5">Negative regulator of class I heat shock genes (grpE-dnaK-dnaJ and groELS operons). Prevents heat-shock induction of these operons.</text>
</comment>
<keyword evidence="3 5" id="KW-0346">Stress response</keyword>
<dbReference type="InterPro" id="IPR002571">
    <property type="entry name" value="HrcA"/>
</dbReference>
<dbReference type="InterPro" id="IPR029016">
    <property type="entry name" value="GAF-like_dom_sf"/>
</dbReference>
<sequence length="347" mass="39711">MPDKLYELDERKQRVLKAVIDDYIESAEPVGSRTLARKYDLGVSPATIRNEMADLEMLGYLQHLHTSSGRVPSSKGYRFYVDGLIPPKPVSDEEKALIDRWYKTRVKRIDQVFEETAKLISAVTKNVSLVLAPQMNQAQFRCLQFLPLDSRRVITVLMTDAGFIENKIIEMPEGAEFEDFQRMAAVINKNLAGHTLKTIEHHSLAEIRDEIRDEGLYESALAIIQRALDTGRQERLYLGGTTKMLEQPEYHDVEKVKHMLMTLEEEELMKDILRAHIGDGLEVTIGQENEDSHFKDSSIITATYHLDGELLGTIAVLGPTRMEYAKAMSLLEYMNNNLTQVIKRFHW</sequence>
<dbReference type="InterPro" id="IPR036390">
    <property type="entry name" value="WH_DNA-bd_sf"/>
</dbReference>
<protein>
    <recommendedName>
        <fullName evidence="5">Heat-inducible transcription repressor HrcA</fullName>
    </recommendedName>
</protein>
<dbReference type="InterPro" id="IPR036388">
    <property type="entry name" value="WH-like_DNA-bd_sf"/>
</dbReference>
<keyword evidence="1 5" id="KW-0678">Repressor</keyword>
<reference evidence="7 8" key="1">
    <citation type="submission" date="2016-10" db="EMBL/GenBank/DDBJ databases">
        <authorList>
            <person name="de Groot N.N."/>
        </authorList>
    </citation>
    <scope>NUCLEOTIDE SEQUENCE [LARGE SCALE GENOMIC DNA]</scope>
    <source>
        <strain evidence="7 8">S137</strain>
    </source>
</reference>
<evidence type="ECO:0000256" key="1">
    <source>
        <dbReference type="ARBA" id="ARBA00022491"/>
    </source>
</evidence>
<keyword evidence="2 5" id="KW-0805">Transcription regulation</keyword>
<dbReference type="GO" id="GO:0003677">
    <property type="term" value="F:DNA binding"/>
    <property type="evidence" value="ECO:0007669"/>
    <property type="project" value="InterPro"/>
</dbReference>
<dbReference type="SUPFAM" id="SSF46785">
    <property type="entry name" value="Winged helix' DNA-binding domain"/>
    <property type="match status" value="1"/>
</dbReference>
<dbReference type="NCBIfam" id="TIGR00331">
    <property type="entry name" value="hrcA"/>
    <property type="match status" value="1"/>
</dbReference>
<accession>A0A1H0VBE0</accession>
<evidence type="ECO:0000256" key="4">
    <source>
        <dbReference type="ARBA" id="ARBA00023163"/>
    </source>
</evidence>
<dbReference type="Gene3D" id="1.10.10.10">
    <property type="entry name" value="Winged helix-like DNA-binding domain superfamily/Winged helix DNA-binding domain"/>
    <property type="match status" value="1"/>
</dbReference>
<evidence type="ECO:0000259" key="6">
    <source>
        <dbReference type="Pfam" id="PF01628"/>
    </source>
</evidence>
<evidence type="ECO:0000313" key="8">
    <source>
        <dbReference type="Proteomes" id="UP000182412"/>
    </source>
</evidence>
<comment type="similarity">
    <text evidence="5">Belongs to the HrcA family.</text>
</comment>
<dbReference type="AlphaFoldDB" id="A0A1H0VBE0"/>
<dbReference type="PANTHER" id="PTHR34824:SF1">
    <property type="entry name" value="HEAT-INDUCIBLE TRANSCRIPTION REPRESSOR HRCA"/>
    <property type="match status" value="1"/>
</dbReference>
<dbReference type="Gene3D" id="3.30.390.60">
    <property type="entry name" value="Heat-inducible transcription repressor hrca homolog, domain 3"/>
    <property type="match status" value="1"/>
</dbReference>
<dbReference type="HAMAP" id="MF_00081">
    <property type="entry name" value="HrcA"/>
    <property type="match status" value="1"/>
</dbReference>
<gene>
    <name evidence="5" type="primary">hrcA</name>
    <name evidence="7" type="ORF">SAMN05216366_14910</name>
</gene>
<organism evidence="7 8">
    <name type="scientific">Selenomonas ruminantium</name>
    <dbReference type="NCBI Taxonomy" id="971"/>
    <lineage>
        <taxon>Bacteria</taxon>
        <taxon>Bacillati</taxon>
        <taxon>Bacillota</taxon>
        <taxon>Negativicutes</taxon>
        <taxon>Selenomonadales</taxon>
        <taxon>Selenomonadaceae</taxon>
        <taxon>Selenomonas</taxon>
    </lineage>
</organism>
<dbReference type="GO" id="GO:0045892">
    <property type="term" value="P:negative regulation of DNA-templated transcription"/>
    <property type="evidence" value="ECO:0007669"/>
    <property type="project" value="UniProtKB-UniRule"/>
</dbReference>
<evidence type="ECO:0000313" key="7">
    <source>
        <dbReference type="EMBL" id="SDP75671.1"/>
    </source>
</evidence>
<dbReference type="EMBL" id="FNJQ01000049">
    <property type="protein sequence ID" value="SDP75671.1"/>
    <property type="molecule type" value="Genomic_DNA"/>
</dbReference>
<dbReference type="Proteomes" id="UP000182412">
    <property type="component" value="Unassembled WGS sequence"/>
</dbReference>
<dbReference type="PANTHER" id="PTHR34824">
    <property type="entry name" value="HEAT-INDUCIBLE TRANSCRIPTION REPRESSOR HRCA"/>
    <property type="match status" value="1"/>
</dbReference>
<dbReference type="PIRSF" id="PIRSF005485">
    <property type="entry name" value="HrcA"/>
    <property type="match status" value="1"/>
</dbReference>
<dbReference type="Pfam" id="PF01628">
    <property type="entry name" value="HrcA"/>
    <property type="match status" value="1"/>
</dbReference>
<dbReference type="Gene3D" id="3.30.450.40">
    <property type="match status" value="1"/>
</dbReference>
<feature type="domain" description="Heat-inducible transcription repressor HrcA C-terminal" evidence="6">
    <location>
        <begin position="110"/>
        <end position="328"/>
    </location>
</feature>
<evidence type="ECO:0000256" key="3">
    <source>
        <dbReference type="ARBA" id="ARBA00023016"/>
    </source>
</evidence>
<dbReference type="InterPro" id="IPR021153">
    <property type="entry name" value="HrcA_C"/>
</dbReference>
<dbReference type="RefSeq" id="WP_074573533.1">
    <property type="nucleotide sequence ID" value="NZ_FNJQ01000049.1"/>
</dbReference>
<dbReference type="OrthoDB" id="9783139at2"/>
<keyword evidence="4 5" id="KW-0804">Transcription</keyword>
<proteinExistence type="inferred from homology"/>
<name>A0A1H0VBE0_SELRU</name>
<dbReference type="SUPFAM" id="SSF55781">
    <property type="entry name" value="GAF domain-like"/>
    <property type="match status" value="1"/>
</dbReference>